<dbReference type="NCBIfam" id="TIGR00216">
    <property type="entry name" value="ispH_lytB"/>
    <property type="match status" value="1"/>
</dbReference>
<feature type="binding site" evidence="5">
    <location>
        <position position="211"/>
    </location>
    <ligand>
        <name>(2E)-4-hydroxy-3-methylbut-2-enyl diphosphate</name>
        <dbReference type="ChEBI" id="CHEBI:128753"/>
    </ligand>
</feature>
<feature type="binding site" evidence="5">
    <location>
        <position position="70"/>
    </location>
    <ligand>
        <name>(2E)-4-hydroxy-3-methylbut-2-enyl diphosphate</name>
        <dbReference type="ChEBI" id="CHEBI:128753"/>
    </ligand>
</feature>
<feature type="binding site" evidence="5">
    <location>
        <position position="40"/>
    </location>
    <ligand>
        <name>(2E)-4-hydroxy-3-methylbut-2-enyl diphosphate</name>
        <dbReference type="ChEBI" id="CHEBI:128753"/>
    </ligand>
</feature>
<evidence type="ECO:0000256" key="2">
    <source>
        <dbReference type="ARBA" id="ARBA00022723"/>
    </source>
</evidence>
<dbReference type="Gene3D" id="3.40.50.11270">
    <property type="match status" value="1"/>
</dbReference>
<reference evidence="6 7" key="1">
    <citation type="journal article" date="2015" name="MBio">
        <title>Genome-Resolved Metagenomic Analysis Reveals Roles for Candidate Phyla and Other Microbial Community Members in Biogeochemical Transformations in Oil Reservoirs.</title>
        <authorList>
            <person name="Hu P."/>
            <person name="Tom L."/>
            <person name="Singh A."/>
            <person name="Thomas B.C."/>
            <person name="Baker B.J."/>
            <person name="Piceno Y.M."/>
            <person name="Andersen G.L."/>
            <person name="Banfield J.F."/>
        </authorList>
    </citation>
    <scope>NUCLEOTIDE SEQUENCE [LARGE SCALE GENOMIC DNA]</scope>
    <source>
        <strain evidence="6">46_26</strain>
    </source>
</reference>
<comment type="pathway">
    <text evidence="5">Isoprenoid biosynthesis; isopentenyl diphosphate biosynthesis via DXP pathway; isopentenyl diphosphate from 1-deoxy-D-xylulose 5-phosphate: step 6/6.</text>
</comment>
<feature type="binding site" evidence="5">
    <location>
        <position position="209"/>
    </location>
    <ligand>
        <name>isopentenyl diphosphate</name>
        <dbReference type="ChEBI" id="CHEBI:128769"/>
    </ligand>
</feature>
<dbReference type="GO" id="GO:0016114">
    <property type="term" value="P:terpenoid biosynthetic process"/>
    <property type="evidence" value="ECO:0007669"/>
    <property type="project" value="UniProtKB-UniRule"/>
</dbReference>
<dbReference type="AlphaFoldDB" id="A0A124FFW3"/>
<comment type="catalytic activity">
    <reaction evidence="5">
        <text>dimethylallyl diphosphate + 2 oxidized [2Fe-2S]-[ferredoxin] + H2O = (2E)-4-hydroxy-3-methylbut-2-enyl diphosphate + 2 reduced [2Fe-2S]-[ferredoxin] + 2 H(+)</text>
        <dbReference type="Rhea" id="RHEA:24825"/>
        <dbReference type="Rhea" id="RHEA-COMP:10000"/>
        <dbReference type="Rhea" id="RHEA-COMP:10001"/>
        <dbReference type="ChEBI" id="CHEBI:15377"/>
        <dbReference type="ChEBI" id="CHEBI:15378"/>
        <dbReference type="ChEBI" id="CHEBI:33737"/>
        <dbReference type="ChEBI" id="CHEBI:33738"/>
        <dbReference type="ChEBI" id="CHEBI:57623"/>
        <dbReference type="ChEBI" id="CHEBI:128753"/>
        <dbReference type="EC" id="1.17.7.4"/>
    </reaction>
</comment>
<comment type="cofactor">
    <cofactor evidence="5">
        <name>[4Fe-4S] cluster</name>
        <dbReference type="ChEBI" id="CHEBI:49883"/>
    </cofactor>
    <text evidence="5">Binds 1 [4Fe-4S] cluster per subunit.</text>
</comment>
<feature type="binding site" evidence="5">
    <location>
        <position position="251"/>
    </location>
    <ligand>
        <name>dimethylallyl diphosphate</name>
        <dbReference type="ChEBI" id="CHEBI:57623"/>
    </ligand>
</feature>
<evidence type="ECO:0000256" key="5">
    <source>
        <dbReference type="HAMAP-Rule" id="MF_00191"/>
    </source>
</evidence>
<dbReference type="GO" id="GO:0051745">
    <property type="term" value="F:4-hydroxy-3-methylbut-2-enyl diphosphate reductase activity"/>
    <property type="evidence" value="ECO:0007669"/>
    <property type="project" value="UniProtKB-UniRule"/>
</dbReference>
<dbReference type="GO" id="GO:0050992">
    <property type="term" value="P:dimethylallyl diphosphate biosynthetic process"/>
    <property type="evidence" value="ECO:0007669"/>
    <property type="project" value="UniProtKB-UniRule"/>
</dbReference>
<comment type="caution">
    <text evidence="6">The sequence shown here is derived from an EMBL/GenBank/DDBJ whole genome shotgun (WGS) entry which is preliminary data.</text>
</comment>
<feature type="binding site" evidence="5">
    <location>
        <position position="40"/>
    </location>
    <ligand>
        <name>dimethylallyl diphosphate</name>
        <dbReference type="ChEBI" id="CHEBI:57623"/>
    </ligand>
</feature>
<dbReference type="GO" id="GO:0019288">
    <property type="term" value="P:isopentenyl diphosphate biosynthetic process, methylerythritol 4-phosphate pathway"/>
    <property type="evidence" value="ECO:0007669"/>
    <property type="project" value="UniProtKB-UniRule"/>
</dbReference>
<dbReference type="PATRIC" id="fig|93930.3.peg.161"/>
<dbReference type="EMBL" id="LGFG01000098">
    <property type="protein sequence ID" value="KUK22749.1"/>
    <property type="molecule type" value="Genomic_DNA"/>
</dbReference>
<feature type="binding site" evidence="5">
    <location>
        <position position="40"/>
    </location>
    <ligand>
        <name>isopentenyl diphosphate</name>
        <dbReference type="ChEBI" id="CHEBI:128769"/>
    </ligand>
</feature>
<keyword evidence="5" id="KW-0414">Isoprene biosynthesis</keyword>
<dbReference type="InterPro" id="IPR003451">
    <property type="entry name" value="LytB/IspH"/>
</dbReference>
<feature type="binding site" evidence="5">
    <location>
        <position position="210"/>
    </location>
    <ligand>
        <name>(2E)-4-hydroxy-3-methylbut-2-enyl diphosphate</name>
        <dbReference type="ChEBI" id="CHEBI:128753"/>
    </ligand>
</feature>
<dbReference type="CDD" id="cd13944">
    <property type="entry name" value="lytB_ispH"/>
    <property type="match status" value="1"/>
</dbReference>
<comment type="pathway">
    <text evidence="5">Isoprenoid biosynthesis; dimethylallyl diphosphate biosynthesis; dimethylallyl diphosphate from (2E)-4-hydroxy-3-methylbutenyl diphosphate: step 1/1.</text>
</comment>
<dbReference type="HAMAP" id="MF_00191">
    <property type="entry name" value="IspH"/>
    <property type="match status" value="1"/>
</dbReference>
<keyword evidence="4 5" id="KW-0411">Iron-sulfur</keyword>
<comment type="function">
    <text evidence="5">Catalyzes the conversion of 1-hydroxy-2-methyl-2-(E)-butenyl 4-diphosphate (HMBPP) into a mixture of isopentenyl diphosphate (IPP) and dimethylallyl diphosphate (DMAPP). Acts in the terminal step of the DOXP/MEP pathway for isoprenoid precursor biosynthesis.</text>
</comment>
<dbReference type="SMR" id="A0A124FFW3"/>
<accession>A0A124FFW3</accession>
<dbReference type="Gene3D" id="3.40.1010.20">
    <property type="entry name" value="4-hydroxy-3-methylbut-2-enyl diphosphate reductase, catalytic domain"/>
    <property type="match status" value="2"/>
</dbReference>
<dbReference type="GO" id="GO:0046872">
    <property type="term" value="F:metal ion binding"/>
    <property type="evidence" value="ECO:0007669"/>
    <property type="project" value="UniProtKB-KW"/>
</dbReference>
<proteinExistence type="inferred from homology"/>
<feature type="binding site" evidence="5">
    <location>
        <position position="209"/>
    </location>
    <ligand>
        <name>(2E)-4-hydroxy-3-methylbut-2-enyl diphosphate</name>
        <dbReference type="ChEBI" id="CHEBI:128753"/>
    </ligand>
</feature>
<feature type="binding site" evidence="5">
    <location>
        <position position="70"/>
    </location>
    <ligand>
        <name>isopentenyl diphosphate</name>
        <dbReference type="ChEBI" id="CHEBI:128769"/>
    </ligand>
</feature>
<feature type="binding site" evidence="5">
    <location>
        <position position="92"/>
    </location>
    <ligand>
        <name>[4Fe-4S] cluster</name>
        <dbReference type="ChEBI" id="CHEBI:49883"/>
    </ligand>
</feature>
<evidence type="ECO:0000313" key="7">
    <source>
        <dbReference type="Proteomes" id="UP000058636"/>
    </source>
</evidence>
<dbReference type="PANTHER" id="PTHR30426:SF0">
    <property type="entry name" value="4-HYDROXY-3-METHYLBUT-2-ENYL DIPHOSPHATE REDUCTASE"/>
    <property type="match status" value="1"/>
</dbReference>
<dbReference type="Proteomes" id="UP000058636">
    <property type="component" value="Unassembled WGS sequence"/>
</dbReference>
<evidence type="ECO:0000256" key="1">
    <source>
        <dbReference type="ARBA" id="ARBA00022485"/>
    </source>
</evidence>
<feature type="binding site" evidence="5">
    <location>
        <position position="70"/>
    </location>
    <ligand>
        <name>dimethylallyl diphosphate</name>
        <dbReference type="ChEBI" id="CHEBI:57623"/>
    </ligand>
</feature>
<feature type="binding site" evidence="5">
    <location>
        <position position="211"/>
    </location>
    <ligand>
        <name>dimethylallyl diphosphate</name>
        <dbReference type="ChEBI" id="CHEBI:57623"/>
    </ligand>
</feature>
<feature type="binding site" evidence="5">
    <location>
        <position position="119"/>
    </location>
    <ligand>
        <name>isopentenyl diphosphate</name>
        <dbReference type="ChEBI" id="CHEBI:128769"/>
    </ligand>
</feature>
<feature type="binding site" evidence="5">
    <location>
        <position position="210"/>
    </location>
    <ligand>
        <name>isopentenyl diphosphate</name>
        <dbReference type="ChEBI" id="CHEBI:128769"/>
    </ligand>
</feature>
<keyword evidence="5" id="KW-0560">Oxidoreductase</keyword>
<feature type="binding site" evidence="5">
    <location>
        <position position="251"/>
    </location>
    <ligand>
        <name>(2E)-4-hydroxy-3-methylbut-2-enyl diphosphate</name>
        <dbReference type="ChEBI" id="CHEBI:128753"/>
    </ligand>
</feature>
<feature type="active site" description="Proton donor" evidence="5">
    <location>
        <position position="121"/>
    </location>
</feature>
<feature type="binding site" evidence="5">
    <location>
        <position position="119"/>
    </location>
    <ligand>
        <name>(2E)-4-hydroxy-3-methylbut-2-enyl diphosphate</name>
        <dbReference type="ChEBI" id="CHEBI:128753"/>
    </ligand>
</feature>
<comment type="similarity">
    <text evidence="5">Belongs to the IspH family.</text>
</comment>
<organism evidence="6 7">
    <name type="scientific">Thermotoga petrophila</name>
    <dbReference type="NCBI Taxonomy" id="93929"/>
    <lineage>
        <taxon>Bacteria</taxon>
        <taxon>Thermotogati</taxon>
        <taxon>Thermotogota</taxon>
        <taxon>Thermotogae</taxon>
        <taxon>Thermotogales</taxon>
        <taxon>Thermotogaceae</taxon>
        <taxon>Thermotoga</taxon>
    </lineage>
</organism>
<keyword evidence="3 5" id="KW-0408">Iron</keyword>
<keyword evidence="1 5" id="KW-0004">4Fe-4S</keyword>
<dbReference type="Pfam" id="PF02401">
    <property type="entry name" value="LYTB"/>
    <property type="match status" value="1"/>
</dbReference>
<comment type="catalytic activity">
    <reaction evidence="5">
        <text>isopentenyl diphosphate + 2 oxidized [2Fe-2S]-[ferredoxin] + H2O = (2E)-4-hydroxy-3-methylbut-2-enyl diphosphate + 2 reduced [2Fe-2S]-[ferredoxin] + 2 H(+)</text>
        <dbReference type="Rhea" id="RHEA:24488"/>
        <dbReference type="Rhea" id="RHEA-COMP:10000"/>
        <dbReference type="Rhea" id="RHEA-COMP:10001"/>
        <dbReference type="ChEBI" id="CHEBI:15377"/>
        <dbReference type="ChEBI" id="CHEBI:15378"/>
        <dbReference type="ChEBI" id="CHEBI:33737"/>
        <dbReference type="ChEBI" id="CHEBI:33738"/>
        <dbReference type="ChEBI" id="CHEBI:128753"/>
        <dbReference type="ChEBI" id="CHEBI:128769"/>
        <dbReference type="EC" id="1.17.7.4"/>
    </reaction>
</comment>
<name>A0A124FFW3_9THEM</name>
<dbReference type="UniPathway" id="UPA00056">
    <property type="reaction ID" value="UER00097"/>
</dbReference>
<sequence>MKIVVAKNIGFCFGVERAIRTVEELLDEGKKVVTDGEIVHNKQVMEQLTKKGLKVSSEMTDGEVFVVRAHGIPKDRLEELKKIFPEVVDLTCPIVSQLFKTAQRYAKERKVIVFGKEDHPEMVALRGYAPAIVTKVPFKFEEKKVVFLSQTTSSLEEYKEFVAAMIRMNEFEEAVFLNTICPVTVNREREVEELSKICDLSIVVGGKHSSNTGKLFRIASKHSKTIWIESPDELPADVVKYGTVCVFSGTSTPNSLIENVVRKLKEMEGKRDGTI</sequence>
<evidence type="ECO:0000313" key="6">
    <source>
        <dbReference type="EMBL" id="KUK22749.1"/>
    </source>
</evidence>
<feature type="binding site" evidence="5">
    <location>
        <position position="151"/>
    </location>
    <ligand>
        <name>(2E)-4-hydroxy-3-methylbut-2-enyl diphosphate</name>
        <dbReference type="ChEBI" id="CHEBI:128753"/>
    </ligand>
</feature>
<feature type="binding site" evidence="5">
    <location>
        <position position="211"/>
    </location>
    <ligand>
        <name>isopentenyl diphosphate</name>
        <dbReference type="ChEBI" id="CHEBI:128769"/>
    </ligand>
</feature>
<dbReference type="UniPathway" id="UPA00059">
    <property type="reaction ID" value="UER00105"/>
</dbReference>
<dbReference type="PANTHER" id="PTHR30426">
    <property type="entry name" value="4-HYDROXY-3-METHYLBUT-2-ENYL DIPHOSPHATE REDUCTASE"/>
    <property type="match status" value="1"/>
</dbReference>
<dbReference type="GO" id="GO:0051539">
    <property type="term" value="F:4 iron, 4 sulfur cluster binding"/>
    <property type="evidence" value="ECO:0007669"/>
    <property type="project" value="UniProtKB-UniRule"/>
</dbReference>
<feature type="binding site" evidence="5">
    <location>
        <position position="209"/>
    </location>
    <ligand>
        <name>dimethylallyl diphosphate</name>
        <dbReference type="ChEBI" id="CHEBI:57623"/>
    </ligand>
</feature>
<feature type="binding site" evidence="5">
    <location>
        <position position="119"/>
    </location>
    <ligand>
        <name>dimethylallyl diphosphate</name>
        <dbReference type="ChEBI" id="CHEBI:57623"/>
    </ligand>
</feature>
<feature type="binding site" evidence="5">
    <location>
        <position position="251"/>
    </location>
    <ligand>
        <name>isopentenyl diphosphate</name>
        <dbReference type="ChEBI" id="CHEBI:128769"/>
    </ligand>
</feature>
<feature type="binding site" evidence="5">
    <location>
        <position position="210"/>
    </location>
    <ligand>
        <name>dimethylallyl diphosphate</name>
        <dbReference type="ChEBI" id="CHEBI:57623"/>
    </ligand>
</feature>
<gene>
    <name evidence="5" type="primary">ispH</name>
    <name evidence="6" type="ORF">XD57_1149</name>
</gene>
<dbReference type="EC" id="1.17.7.4" evidence="5"/>
<feature type="binding site" evidence="5">
    <location>
        <position position="12"/>
    </location>
    <ligand>
        <name>[4Fe-4S] cluster</name>
        <dbReference type="ChEBI" id="CHEBI:49883"/>
    </ligand>
</feature>
<feature type="binding site" evidence="5">
    <location>
        <position position="181"/>
    </location>
    <ligand>
        <name>[4Fe-4S] cluster</name>
        <dbReference type="ChEBI" id="CHEBI:49883"/>
    </ligand>
</feature>
<keyword evidence="2 5" id="KW-0479">Metal-binding</keyword>
<evidence type="ECO:0000256" key="4">
    <source>
        <dbReference type="ARBA" id="ARBA00023014"/>
    </source>
</evidence>
<protein>
    <recommendedName>
        <fullName evidence="5">4-hydroxy-3-methylbut-2-enyl diphosphate reductase</fullName>
        <shortName evidence="5">HMBPP reductase</shortName>
        <ecNumber evidence="5">1.17.7.4</ecNumber>
    </recommendedName>
</protein>
<evidence type="ECO:0000256" key="3">
    <source>
        <dbReference type="ARBA" id="ARBA00023004"/>
    </source>
</evidence>